<organism evidence="1 2">
    <name type="scientific">Massilia antarctica</name>
    <dbReference type="NCBI Taxonomy" id="2765360"/>
    <lineage>
        <taxon>Bacteria</taxon>
        <taxon>Pseudomonadati</taxon>
        <taxon>Pseudomonadota</taxon>
        <taxon>Betaproteobacteria</taxon>
        <taxon>Burkholderiales</taxon>
        <taxon>Oxalobacteraceae</taxon>
        <taxon>Telluria group</taxon>
        <taxon>Massilia</taxon>
    </lineage>
</organism>
<gene>
    <name evidence="1" type="ORF">IV454_14505</name>
</gene>
<reference evidence="1 2" key="1">
    <citation type="submission" date="2020-11" db="EMBL/GenBank/DDBJ databases">
        <authorList>
            <person name="Sun Q."/>
        </authorList>
    </citation>
    <scope>NUCLEOTIDE SEQUENCE [LARGE SCALE GENOMIC DNA]</scope>
    <source>
        <strain evidence="1 2">P8398</strain>
    </source>
</reference>
<dbReference type="EMBL" id="CP065053">
    <property type="protein sequence ID" value="QPI53262.1"/>
    <property type="molecule type" value="Genomic_DNA"/>
</dbReference>
<proteinExistence type="predicted"/>
<evidence type="ECO:0000313" key="2">
    <source>
        <dbReference type="Proteomes" id="UP000662888"/>
    </source>
</evidence>
<dbReference type="Proteomes" id="UP000662888">
    <property type="component" value="Chromosome"/>
</dbReference>
<name>A0AA48WJ46_9BURK</name>
<evidence type="ECO:0000313" key="1">
    <source>
        <dbReference type="EMBL" id="QPI53262.1"/>
    </source>
</evidence>
<protein>
    <submittedName>
        <fullName evidence="1">ABC transporter substrate-binding protein</fullName>
    </submittedName>
</protein>
<accession>A0AA48WJ46</accession>
<sequence>MLLASLALACPARAATELTYPLSSDGIDSRYDYDWAVLRVAMEKTVPGFGAFGQRQSPVAMSPSRIVQEMSVAAGRINVFVRASSPELEKQFLPVRLPVDRGLLGYRLLLIRQDERSRFAQVKTVADLRPLRAGLGQGWADIPVLQGAGISVVEGSNYAGLFAMLEAGRFDFFSRSADEALREFDERRDQYRQIAIEPTLLLHYPLPRYFFLRRDAQGTLLAQRIEAGMEMMIRDGTLNALLQQYKGDIIARAAMKQRRVIRLSNPRLTPETPLSRTELWFNPLTGK</sequence>
<dbReference type="SUPFAM" id="SSF53850">
    <property type="entry name" value="Periplasmic binding protein-like II"/>
    <property type="match status" value="1"/>
</dbReference>
<dbReference type="Gene3D" id="3.40.190.10">
    <property type="entry name" value="Periplasmic binding protein-like II"/>
    <property type="match status" value="2"/>
</dbReference>
<keyword evidence="2" id="KW-1185">Reference proteome</keyword>